<accession>A0A974WHX4</accession>
<dbReference type="Proteomes" id="UP000662783">
    <property type="component" value="Chromosome"/>
</dbReference>
<evidence type="ECO:0000313" key="2">
    <source>
        <dbReference type="Proteomes" id="UP000662783"/>
    </source>
</evidence>
<dbReference type="SUPFAM" id="SSF56935">
    <property type="entry name" value="Porins"/>
    <property type="match status" value="1"/>
</dbReference>
<evidence type="ECO:0000313" key="1">
    <source>
        <dbReference type="EMBL" id="QSE98879.1"/>
    </source>
</evidence>
<keyword evidence="1" id="KW-0675">Receptor</keyword>
<dbReference type="EMBL" id="CP070608">
    <property type="protein sequence ID" value="QSE98879.1"/>
    <property type="molecule type" value="Genomic_DNA"/>
</dbReference>
<organism evidence="1 2">
    <name type="scientific">Fulvivirga lutea</name>
    <dbReference type="NCBI Taxonomy" id="2810512"/>
    <lineage>
        <taxon>Bacteria</taxon>
        <taxon>Pseudomonadati</taxon>
        <taxon>Bacteroidota</taxon>
        <taxon>Cytophagia</taxon>
        <taxon>Cytophagales</taxon>
        <taxon>Fulvivirgaceae</taxon>
        <taxon>Fulvivirga</taxon>
    </lineage>
</organism>
<dbReference type="InterPro" id="IPR037066">
    <property type="entry name" value="Plug_dom_sf"/>
</dbReference>
<dbReference type="Gene3D" id="2.170.130.10">
    <property type="entry name" value="TonB-dependent receptor, plug domain"/>
    <property type="match status" value="1"/>
</dbReference>
<dbReference type="Gene3D" id="2.60.40.1930">
    <property type="match status" value="1"/>
</dbReference>
<gene>
    <name evidence="1" type="ORF">JR347_07300</name>
</gene>
<keyword evidence="2" id="KW-1185">Reference proteome</keyword>
<proteinExistence type="predicted"/>
<dbReference type="KEGG" id="fuv:JR347_07300"/>
<dbReference type="RefSeq" id="WP_205723393.1">
    <property type="nucleotide sequence ID" value="NZ_CP070608.1"/>
</dbReference>
<dbReference type="AlphaFoldDB" id="A0A974WHX4"/>
<protein>
    <submittedName>
        <fullName evidence="1">TonB-dependent receptor plug domain-containing protein</fullName>
    </submittedName>
</protein>
<sequence>MIKKRALTSLILLIQFSVIYYEVQGQSSSNQRNILDSLINNIENYNQSYYEKIYVQTNKETYLTGGNLWFKAYLTGVNNKPSNSNTLYAQLYDSAQNLIKINRYAVKSGLSSGTFSIDSTVVPGTYNLVFSTNKSLNSDSFFSKTIEVESLQSTNKRSKNRNKPMDVEYISTSKYFSIQSNNEGAVITSGDTLNKLTNLIVLVNGEIIWAATDKKHLVELKFNDFNQGTAQVILFNEKGLSIDEHVFPINLKKTSIRLSPIEESALGNSKLFAIELIDEEGKRVKGNVSVSAYIKELNPKYNSSSNIIEYMTSSTIQPYHKNKNILFTEDEEYIVSGKVITPGNKTLKYKAWALDLETSEIIEINNIDNNTFYTRIDPKYKDHDFIVSASRKKGKPLEVVLFDTVKYRMPKDLLWNKKVYRSNNEDKIQPVDFYFDDQLDYQLLEGVTVEDSKIEQKSINERPLFTYFNNVKVQTVKGEDLSSVGADPFVDLLRQFLNISLYNPTNGNILLDRAYYSGSPVLFVLNGMPMGFNVNSLNIVRAENVKEIQVIKNLGAVTQFGIRAKGGVVLVTTKEVVPEIIKPIETKEMNYTAIASFYKNEIPFTPNKAIESCVYWNSNIEIEENKVAQFNIEPLTIPGTLVIQIEGIDQNRNFVSLTKEIPYSSLVSN</sequence>
<reference evidence="1" key="1">
    <citation type="submission" date="2021-02" db="EMBL/GenBank/DDBJ databases">
        <title>Fulvivirga sp. S481 isolated from sea water.</title>
        <authorList>
            <person name="Bae S.S."/>
            <person name="Baek K."/>
        </authorList>
    </citation>
    <scope>NUCLEOTIDE SEQUENCE</scope>
    <source>
        <strain evidence="1">S481</strain>
    </source>
</reference>
<name>A0A974WHX4_9BACT</name>